<dbReference type="Gene3D" id="3.50.50.60">
    <property type="entry name" value="FAD/NAD(P)-binding domain"/>
    <property type="match status" value="2"/>
</dbReference>
<dbReference type="PANTHER" id="PTHR10668:SF105">
    <property type="entry name" value="DEHYDROGENASE-RELATED"/>
    <property type="match status" value="1"/>
</dbReference>
<accession>A0ABT2GBY2</accession>
<sequence>MPDVTVVGGGPNGLAAAVTMARAGLDVEVLERGATLGGGARTVPLTLPGFLHDVGSAVHPMGLASPFFRAFELDRRVDFLVPDVSYVHPLPDAPAGVAYRDLDKTAAQLGPDGPAWRRLFAPLVERIDGVTDFTANQLLRVPRDPVTAVRFGLRTLEQGTVLWNRRFRGTTATAMLSGVSAHSIGRMPSLASAGAGMVLAAHAHARGWPIPVGGSQAIVRALEDDLIAHGGRVTTGVEVRDLRALSSSRAVLLDVSASALADIAGPALPDGYKARLRRFAYGDGVAKVDFALSGPVPWSDPEARLSPTLHLGGSRKDIARSEAQVASGHEPDEPYVLVSQPTVLDPSRAPSGQHVLWAYIHVPRGSTLDPTELITRMVERSAPGFRDLVLASAAMSASQLQEYDPNFVGGDISSGALSILQMAVRPTLSHRPWRTPGTGLYLASSSTPPATGVHGLSGFYAARTALKDMFGLRVPELGIDGPLKRPREARP</sequence>
<dbReference type="PANTHER" id="PTHR10668">
    <property type="entry name" value="PHYTOENE DEHYDROGENASE"/>
    <property type="match status" value="1"/>
</dbReference>
<keyword evidence="6" id="KW-1185">Reference proteome</keyword>
<protein>
    <recommendedName>
        <fullName evidence="3">Pyridine nucleotide-disulfide oxidoreductase domain-containing protein 2</fullName>
    </recommendedName>
</protein>
<comment type="subunit">
    <text evidence="2">Interacts with COX5B; this interaction may contribute to localize PYROXD2 to the inner face of the inner mitochondrial membrane.</text>
</comment>
<dbReference type="EMBL" id="JANTEZ010000002">
    <property type="protein sequence ID" value="MCS5713714.1"/>
    <property type="molecule type" value="Genomic_DNA"/>
</dbReference>
<gene>
    <name evidence="5" type="ORF">NVV95_04010</name>
</gene>
<dbReference type="Proteomes" id="UP001165580">
    <property type="component" value="Unassembled WGS sequence"/>
</dbReference>
<evidence type="ECO:0000313" key="6">
    <source>
        <dbReference type="Proteomes" id="UP001165580"/>
    </source>
</evidence>
<dbReference type="SUPFAM" id="SSF51905">
    <property type="entry name" value="FAD/NAD(P)-binding domain"/>
    <property type="match status" value="1"/>
</dbReference>
<dbReference type="InterPro" id="IPR036188">
    <property type="entry name" value="FAD/NAD-bd_sf"/>
</dbReference>
<feature type="domain" description="Amine oxidase" evidence="4">
    <location>
        <begin position="13"/>
        <end position="463"/>
    </location>
</feature>
<evidence type="ECO:0000256" key="3">
    <source>
        <dbReference type="ARBA" id="ARBA00040298"/>
    </source>
</evidence>
<dbReference type="Pfam" id="PF01593">
    <property type="entry name" value="Amino_oxidase"/>
    <property type="match status" value="1"/>
</dbReference>
<organism evidence="5 6">
    <name type="scientific">Herbiconiux gentiana</name>
    <dbReference type="NCBI Taxonomy" id="2970912"/>
    <lineage>
        <taxon>Bacteria</taxon>
        <taxon>Bacillati</taxon>
        <taxon>Actinomycetota</taxon>
        <taxon>Actinomycetes</taxon>
        <taxon>Micrococcales</taxon>
        <taxon>Microbacteriaceae</taxon>
        <taxon>Herbiconiux</taxon>
    </lineage>
</organism>
<evidence type="ECO:0000256" key="1">
    <source>
        <dbReference type="ARBA" id="ARBA00037217"/>
    </source>
</evidence>
<evidence type="ECO:0000256" key="2">
    <source>
        <dbReference type="ARBA" id="ARBA00038825"/>
    </source>
</evidence>
<name>A0ABT2GBY2_9MICO</name>
<proteinExistence type="predicted"/>
<reference evidence="5" key="1">
    <citation type="submission" date="2022-08" db="EMBL/GenBank/DDBJ databases">
        <authorList>
            <person name="Deng Y."/>
            <person name="Han X.-F."/>
            <person name="Zhang Y.-Q."/>
        </authorList>
    </citation>
    <scope>NUCLEOTIDE SEQUENCE</scope>
    <source>
        <strain evidence="5">CPCC 205716</strain>
    </source>
</reference>
<dbReference type="RefSeq" id="WP_259485831.1">
    <property type="nucleotide sequence ID" value="NZ_JANTEZ010000002.1"/>
</dbReference>
<comment type="caution">
    <text evidence="5">The sequence shown here is derived from an EMBL/GenBank/DDBJ whole genome shotgun (WGS) entry which is preliminary data.</text>
</comment>
<evidence type="ECO:0000313" key="5">
    <source>
        <dbReference type="EMBL" id="MCS5713714.1"/>
    </source>
</evidence>
<comment type="function">
    <text evidence="1">Probable oxidoreductase that may play a role as regulator of mitochondrial function.</text>
</comment>
<evidence type="ECO:0000259" key="4">
    <source>
        <dbReference type="Pfam" id="PF01593"/>
    </source>
</evidence>
<dbReference type="InterPro" id="IPR002937">
    <property type="entry name" value="Amino_oxidase"/>
</dbReference>